<keyword evidence="1" id="KW-0812">Transmembrane</keyword>
<sequence>MSVRGAVRRHRDELGEALAVYRDPPGPRTLVSFGLAFLIVCALSLINPPESPVMIVTLFAAYAVMAGLPLILMGSETLVVCERGLILGATALGLRPYVIRFDQMTPGGVAPLRAGRWAARHLGLPLTGSSVRPSWWTDRAVYLVGPSAAEARRHRGTFARLQDLPPLTVDQRWVWVAGVNRDPREVVGRIAQAAQAAGCEALARASWAAREPVRVLTKDPREAAERLPGLERR</sequence>
<protein>
    <submittedName>
        <fullName evidence="2">Uncharacterized protein</fullName>
    </submittedName>
</protein>
<dbReference type="EMBL" id="BAAAPZ010000008">
    <property type="protein sequence ID" value="GAA2099485.1"/>
    <property type="molecule type" value="Genomic_DNA"/>
</dbReference>
<dbReference type="RefSeq" id="WP_291797548.1">
    <property type="nucleotide sequence ID" value="NZ_BAAAPZ010000008.1"/>
</dbReference>
<keyword evidence="3" id="KW-1185">Reference proteome</keyword>
<organism evidence="2 3">
    <name type="scientific">Brevibacterium salitolerans</name>
    <dbReference type="NCBI Taxonomy" id="1403566"/>
    <lineage>
        <taxon>Bacteria</taxon>
        <taxon>Bacillati</taxon>
        <taxon>Actinomycetota</taxon>
        <taxon>Actinomycetes</taxon>
        <taxon>Micrococcales</taxon>
        <taxon>Brevibacteriaceae</taxon>
        <taxon>Brevibacterium</taxon>
    </lineage>
</organism>
<keyword evidence="1" id="KW-0472">Membrane</keyword>
<reference evidence="2 3" key="1">
    <citation type="journal article" date="2019" name="Int. J. Syst. Evol. Microbiol.">
        <title>The Global Catalogue of Microorganisms (GCM) 10K type strain sequencing project: providing services to taxonomists for standard genome sequencing and annotation.</title>
        <authorList>
            <consortium name="The Broad Institute Genomics Platform"/>
            <consortium name="The Broad Institute Genome Sequencing Center for Infectious Disease"/>
            <person name="Wu L."/>
            <person name="Ma J."/>
        </authorList>
    </citation>
    <scope>NUCLEOTIDE SEQUENCE [LARGE SCALE GENOMIC DNA]</scope>
    <source>
        <strain evidence="2 3">JCM 15900</strain>
    </source>
</reference>
<dbReference type="Proteomes" id="UP001500984">
    <property type="component" value="Unassembled WGS sequence"/>
</dbReference>
<evidence type="ECO:0000313" key="2">
    <source>
        <dbReference type="EMBL" id="GAA2099485.1"/>
    </source>
</evidence>
<keyword evidence="1" id="KW-1133">Transmembrane helix</keyword>
<comment type="caution">
    <text evidence="2">The sequence shown here is derived from an EMBL/GenBank/DDBJ whole genome shotgun (WGS) entry which is preliminary data.</text>
</comment>
<feature type="transmembrane region" description="Helical" evidence="1">
    <location>
        <begin position="30"/>
        <end position="47"/>
    </location>
</feature>
<proteinExistence type="predicted"/>
<evidence type="ECO:0000313" key="3">
    <source>
        <dbReference type="Proteomes" id="UP001500984"/>
    </source>
</evidence>
<name>A0ABN2WUU3_9MICO</name>
<gene>
    <name evidence="2" type="ORF">GCM10009823_21370</name>
</gene>
<feature type="transmembrane region" description="Helical" evidence="1">
    <location>
        <begin position="53"/>
        <end position="73"/>
    </location>
</feature>
<accession>A0ABN2WUU3</accession>
<evidence type="ECO:0000256" key="1">
    <source>
        <dbReference type="SAM" id="Phobius"/>
    </source>
</evidence>